<dbReference type="SUPFAM" id="SSF140500">
    <property type="entry name" value="BAS1536-like"/>
    <property type="match status" value="1"/>
</dbReference>
<accession>A0A549YFP8</accession>
<dbReference type="RefSeq" id="WP_142789942.1">
    <property type="nucleotide sequence ID" value="NZ_VJMZ01000001.1"/>
</dbReference>
<organism evidence="1 2">
    <name type="scientific">Lentibacillus cibarius</name>
    <dbReference type="NCBI Taxonomy" id="2583219"/>
    <lineage>
        <taxon>Bacteria</taxon>
        <taxon>Bacillati</taxon>
        <taxon>Bacillota</taxon>
        <taxon>Bacilli</taxon>
        <taxon>Bacillales</taxon>
        <taxon>Bacillaceae</taxon>
        <taxon>Lentibacillus</taxon>
    </lineage>
</organism>
<gene>
    <name evidence="1" type="ORF">FH966_02430</name>
</gene>
<reference evidence="1 2" key="1">
    <citation type="submission" date="2019-07" db="EMBL/GenBank/DDBJ databases">
        <title>Genomic analysis of Lentibacillus sp. NKC851-2.</title>
        <authorList>
            <person name="Oh Y.J."/>
        </authorList>
    </citation>
    <scope>NUCLEOTIDE SEQUENCE [LARGE SCALE GENOMIC DNA]</scope>
    <source>
        <strain evidence="1 2">NKC851-2</strain>
    </source>
</reference>
<dbReference type="Gene3D" id="4.10.280.10">
    <property type="entry name" value="Helix-loop-helix DNA-binding domain"/>
    <property type="match status" value="1"/>
</dbReference>
<dbReference type="GO" id="GO:0043937">
    <property type="term" value="P:regulation of sporulation"/>
    <property type="evidence" value="ECO:0007669"/>
    <property type="project" value="InterPro"/>
</dbReference>
<dbReference type="Pfam" id="PF09388">
    <property type="entry name" value="SpoOE-like"/>
    <property type="match status" value="1"/>
</dbReference>
<dbReference type="InterPro" id="IPR037208">
    <property type="entry name" value="Spo0E-like_sf"/>
</dbReference>
<dbReference type="InterPro" id="IPR036638">
    <property type="entry name" value="HLH_DNA-bd_sf"/>
</dbReference>
<name>A0A549YFP8_9BACI</name>
<protein>
    <submittedName>
        <fullName evidence="1">Aspartyl-phosphate phosphatase Spo0E family protein</fullName>
    </submittedName>
</protein>
<keyword evidence="2" id="KW-1185">Reference proteome</keyword>
<dbReference type="GO" id="GO:0046983">
    <property type="term" value="F:protein dimerization activity"/>
    <property type="evidence" value="ECO:0007669"/>
    <property type="project" value="InterPro"/>
</dbReference>
<dbReference type="Proteomes" id="UP000319280">
    <property type="component" value="Unassembled WGS sequence"/>
</dbReference>
<proteinExistence type="predicted"/>
<dbReference type="EMBL" id="VJMZ01000001">
    <property type="protein sequence ID" value="TRM10667.1"/>
    <property type="molecule type" value="Genomic_DNA"/>
</dbReference>
<evidence type="ECO:0000313" key="2">
    <source>
        <dbReference type="Proteomes" id="UP000319280"/>
    </source>
</evidence>
<comment type="caution">
    <text evidence="1">The sequence shown here is derived from an EMBL/GenBank/DDBJ whole genome shotgun (WGS) entry which is preliminary data.</text>
</comment>
<dbReference type="InterPro" id="IPR053028">
    <property type="entry name" value="Spo0E-like_phosphatase"/>
</dbReference>
<dbReference type="PANTHER" id="PTHR41263">
    <property type="entry name" value="ASPARTYL-PHOSPHATE PHOSPHATASE YISI"/>
    <property type="match status" value="1"/>
</dbReference>
<dbReference type="PANTHER" id="PTHR41263:SF1">
    <property type="entry name" value="ASPARTYL-PHOSPHATE PHOSPHATASE YISI"/>
    <property type="match status" value="1"/>
</dbReference>
<dbReference type="InterPro" id="IPR018540">
    <property type="entry name" value="Spo0E-like"/>
</dbReference>
<sequence length="74" mass="8459">MIKTNYKDLEQLVEMINQHRKWMLESANIYGMGSEKTLKISQELDELILVYQKANTDQSKTNGVGEKKLPVSSA</sequence>
<evidence type="ECO:0000313" key="1">
    <source>
        <dbReference type="EMBL" id="TRM10667.1"/>
    </source>
</evidence>
<dbReference type="AlphaFoldDB" id="A0A549YFP8"/>